<protein>
    <submittedName>
        <fullName evidence="2">Uncharacterized protein</fullName>
    </submittedName>
</protein>
<reference evidence="2" key="1">
    <citation type="submission" date="2021-01" db="EMBL/GenBank/DDBJ databases">
        <authorList>
            <person name="Corre E."/>
            <person name="Pelletier E."/>
            <person name="Niang G."/>
            <person name="Scheremetjew M."/>
            <person name="Finn R."/>
            <person name="Kale V."/>
            <person name="Holt S."/>
            <person name="Cochrane G."/>
            <person name="Meng A."/>
            <person name="Brown T."/>
            <person name="Cohen L."/>
        </authorList>
    </citation>
    <scope>NUCLEOTIDE SEQUENCE</scope>
    <source>
        <strain evidence="2">PLY429</strain>
    </source>
</reference>
<sequence>MTTAHQKFLSVIAVLALLVAPIVAARLIAPPQLELEKVTIPDELVGEFHGGFSLKNATTGKSDYNFVNYFAVGSDGGFWGMYKPILGKMTEVSGTYNQVEPIVKGTNYTVHATINAGAYSGENCWVVTVKNHTKTNTTSQEILGAFGKECPENKTMANYTAWLKPPKAEPTPGPKEYLEYL</sequence>
<evidence type="ECO:0000313" key="2">
    <source>
        <dbReference type="EMBL" id="CAD9216036.1"/>
    </source>
</evidence>
<feature type="chain" id="PRO_5030823440" evidence="1">
    <location>
        <begin position="25"/>
        <end position="181"/>
    </location>
</feature>
<dbReference type="EMBL" id="HBGG01034808">
    <property type="protein sequence ID" value="CAD9216036.1"/>
    <property type="molecule type" value="Transcribed_RNA"/>
</dbReference>
<evidence type="ECO:0000256" key="1">
    <source>
        <dbReference type="SAM" id="SignalP"/>
    </source>
</evidence>
<name>A0A7S1T2D9_9CHLO</name>
<feature type="signal peptide" evidence="1">
    <location>
        <begin position="1"/>
        <end position="24"/>
    </location>
</feature>
<dbReference type="AlphaFoldDB" id="A0A7S1T2D9"/>
<keyword evidence="1" id="KW-0732">Signal</keyword>
<proteinExistence type="predicted"/>
<accession>A0A7S1T2D9</accession>
<organism evidence="2">
    <name type="scientific">Tetraselmis chuii</name>
    <dbReference type="NCBI Taxonomy" id="63592"/>
    <lineage>
        <taxon>Eukaryota</taxon>
        <taxon>Viridiplantae</taxon>
        <taxon>Chlorophyta</taxon>
        <taxon>core chlorophytes</taxon>
        <taxon>Chlorodendrophyceae</taxon>
        <taxon>Chlorodendrales</taxon>
        <taxon>Chlorodendraceae</taxon>
        <taxon>Tetraselmis</taxon>
    </lineage>
</organism>
<gene>
    <name evidence="2" type="ORF">TCHU04912_LOCUS18276</name>
</gene>